<gene>
    <name evidence="2" type="ORF">GCM10010170_017250</name>
</gene>
<reference evidence="3" key="1">
    <citation type="journal article" date="2019" name="Int. J. Syst. Evol. Microbiol.">
        <title>The Global Catalogue of Microorganisms (GCM) 10K type strain sequencing project: providing services to taxonomists for standard genome sequencing and annotation.</title>
        <authorList>
            <consortium name="The Broad Institute Genomics Platform"/>
            <consortium name="The Broad Institute Genome Sequencing Center for Infectious Disease"/>
            <person name="Wu L."/>
            <person name="Ma J."/>
        </authorList>
    </citation>
    <scope>NUCLEOTIDE SEQUENCE [LARGE SCALE GENOMIC DNA]</scope>
    <source>
        <strain evidence="3">JCM 3272</strain>
    </source>
</reference>
<dbReference type="Gene3D" id="3.40.630.30">
    <property type="match status" value="1"/>
</dbReference>
<keyword evidence="3" id="KW-1185">Reference proteome</keyword>
<dbReference type="Proteomes" id="UP001501444">
    <property type="component" value="Unassembled WGS sequence"/>
</dbReference>
<protein>
    <recommendedName>
        <fullName evidence="1">N-acetyltransferase domain-containing protein</fullName>
    </recommendedName>
</protein>
<evidence type="ECO:0000313" key="3">
    <source>
        <dbReference type="Proteomes" id="UP001501444"/>
    </source>
</evidence>
<dbReference type="SUPFAM" id="SSF55729">
    <property type="entry name" value="Acyl-CoA N-acyltransferases (Nat)"/>
    <property type="match status" value="1"/>
</dbReference>
<evidence type="ECO:0000259" key="1">
    <source>
        <dbReference type="PROSITE" id="PS51186"/>
    </source>
</evidence>
<sequence>MLRALEAAATTRGWGLLRLETGVEQPDARRFYEREGYREIPPFGPYAGSPLSVCYERVLSTPVR</sequence>
<dbReference type="InterPro" id="IPR016181">
    <property type="entry name" value="Acyl_CoA_acyltransferase"/>
</dbReference>
<evidence type="ECO:0000313" key="2">
    <source>
        <dbReference type="EMBL" id="GAA2336682.1"/>
    </source>
</evidence>
<accession>A0ABP5SU94</accession>
<dbReference type="EMBL" id="BAAARV010000016">
    <property type="protein sequence ID" value="GAA2336682.1"/>
    <property type="molecule type" value="Genomic_DNA"/>
</dbReference>
<dbReference type="PROSITE" id="PS51186">
    <property type="entry name" value="GNAT"/>
    <property type="match status" value="1"/>
</dbReference>
<comment type="caution">
    <text evidence="2">The sequence shown here is derived from an EMBL/GenBank/DDBJ whole genome shotgun (WGS) entry which is preliminary data.</text>
</comment>
<dbReference type="InterPro" id="IPR000182">
    <property type="entry name" value="GNAT_dom"/>
</dbReference>
<organism evidence="2 3">
    <name type="scientific">Dactylosporangium salmoneum</name>
    <dbReference type="NCBI Taxonomy" id="53361"/>
    <lineage>
        <taxon>Bacteria</taxon>
        <taxon>Bacillati</taxon>
        <taxon>Actinomycetota</taxon>
        <taxon>Actinomycetes</taxon>
        <taxon>Micromonosporales</taxon>
        <taxon>Micromonosporaceae</taxon>
        <taxon>Dactylosporangium</taxon>
    </lineage>
</organism>
<name>A0ABP5SU94_9ACTN</name>
<proteinExistence type="predicted"/>
<feature type="domain" description="N-acetyltransferase" evidence="1">
    <location>
        <begin position="1"/>
        <end position="60"/>
    </location>
</feature>